<comment type="similarity">
    <text evidence="2">Belongs to the auxin efflux carrier (TC 2.A.69) family.</text>
</comment>
<evidence type="ECO:0000256" key="1">
    <source>
        <dbReference type="ARBA" id="ARBA00004651"/>
    </source>
</evidence>
<keyword evidence="7 8" id="KW-0472">Membrane</keyword>
<feature type="transmembrane region" description="Helical" evidence="8">
    <location>
        <begin position="123"/>
        <end position="146"/>
    </location>
</feature>
<evidence type="ECO:0000313" key="10">
    <source>
        <dbReference type="Proteomes" id="UP000469949"/>
    </source>
</evidence>
<keyword evidence="3" id="KW-0813">Transport</keyword>
<dbReference type="EMBL" id="WEKV01000008">
    <property type="protein sequence ID" value="KAB7786411.1"/>
    <property type="molecule type" value="Genomic_DNA"/>
</dbReference>
<evidence type="ECO:0000256" key="8">
    <source>
        <dbReference type="SAM" id="Phobius"/>
    </source>
</evidence>
<dbReference type="Pfam" id="PF03547">
    <property type="entry name" value="Mem_trans"/>
    <property type="match status" value="1"/>
</dbReference>
<comment type="caution">
    <text evidence="9">The sequence shown here is derived from an EMBL/GenBank/DDBJ whole genome shotgun (WGS) entry which is preliminary data.</text>
</comment>
<comment type="subcellular location">
    <subcellularLocation>
        <location evidence="1">Cell membrane</location>
        <topology evidence="1">Multi-pass membrane protein</topology>
    </subcellularLocation>
</comment>
<organism evidence="9 10">
    <name type="scientific">Methylorubrum populi</name>
    <dbReference type="NCBI Taxonomy" id="223967"/>
    <lineage>
        <taxon>Bacteria</taxon>
        <taxon>Pseudomonadati</taxon>
        <taxon>Pseudomonadota</taxon>
        <taxon>Alphaproteobacteria</taxon>
        <taxon>Hyphomicrobiales</taxon>
        <taxon>Methylobacteriaceae</taxon>
        <taxon>Methylorubrum</taxon>
    </lineage>
</organism>
<dbReference type="InterPro" id="IPR004776">
    <property type="entry name" value="Mem_transp_PIN-like"/>
</dbReference>
<dbReference type="GO" id="GO:0055085">
    <property type="term" value="P:transmembrane transport"/>
    <property type="evidence" value="ECO:0007669"/>
    <property type="project" value="InterPro"/>
</dbReference>
<feature type="transmembrane region" description="Helical" evidence="8">
    <location>
        <begin position="283"/>
        <end position="307"/>
    </location>
</feature>
<dbReference type="InterPro" id="IPR038770">
    <property type="entry name" value="Na+/solute_symporter_sf"/>
</dbReference>
<name>A0A833N0M0_9HYPH</name>
<gene>
    <name evidence="9" type="ORF">F8B43_1812</name>
</gene>
<feature type="transmembrane region" description="Helical" evidence="8">
    <location>
        <begin position="194"/>
        <end position="216"/>
    </location>
</feature>
<evidence type="ECO:0000256" key="4">
    <source>
        <dbReference type="ARBA" id="ARBA00022475"/>
    </source>
</evidence>
<dbReference type="RefSeq" id="WP_152276703.1">
    <property type="nucleotide sequence ID" value="NZ_WEKV01000008.1"/>
</dbReference>
<feature type="transmembrane region" description="Helical" evidence="8">
    <location>
        <begin position="66"/>
        <end position="88"/>
    </location>
</feature>
<dbReference type="PANTHER" id="PTHR36838">
    <property type="entry name" value="AUXIN EFFLUX CARRIER FAMILY PROTEIN"/>
    <property type="match status" value="1"/>
</dbReference>
<keyword evidence="4" id="KW-1003">Cell membrane</keyword>
<proteinExistence type="inferred from homology"/>
<dbReference type="PANTHER" id="PTHR36838:SF4">
    <property type="entry name" value="AUXIN EFFLUX CARRIER FAMILY PROTEIN"/>
    <property type="match status" value="1"/>
</dbReference>
<evidence type="ECO:0000256" key="6">
    <source>
        <dbReference type="ARBA" id="ARBA00022989"/>
    </source>
</evidence>
<evidence type="ECO:0000256" key="2">
    <source>
        <dbReference type="ARBA" id="ARBA00010145"/>
    </source>
</evidence>
<reference evidence="9 10" key="1">
    <citation type="submission" date="2019-10" db="EMBL/GenBank/DDBJ databases">
        <title>Draft Genome Sequence of the Caffeine Degrading Methylotroph Methylorubrum populi PINKEL.</title>
        <authorList>
            <person name="Dawson S.C."/>
            <person name="Zhang X."/>
            <person name="Wright M.E."/>
            <person name="Sharma G."/>
            <person name="Langner J.T."/>
            <person name="Ditty J.L."/>
            <person name="Subuyuj G.A."/>
        </authorList>
    </citation>
    <scope>NUCLEOTIDE SEQUENCE [LARGE SCALE GENOMIC DNA]</scope>
    <source>
        <strain evidence="9 10">Pinkel</strain>
    </source>
</reference>
<dbReference type="AlphaFoldDB" id="A0A833N0M0"/>
<keyword evidence="6 8" id="KW-1133">Transmembrane helix</keyword>
<keyword evidence="5 8" id="KW-0812">Transmembrane</keyword>
<dbReference type="Gene3D" id="1.20.1530.20">
    <property type="match status" value="1"/>
</dbReference>
<feature type="transmembrane region" description="Helical" evidence="8">
    <location>
        <begin position="167"/>
        <end position="188"/>
    </location>
</feature>
<protein>
    <submittedName>
        <fullName evidence="9">Auxin efflux carrier family protein</fullName>
    </submittedName>
</protein>
<dbReference type="Proteomes" id="UP000469949">
    <property type="component" value="Unassembled WGS sequence"/>
</dbReference>
<evidence type="ECO:0000313" key="9">
    <source>
        <dbReference type="EMBL" id="KAB7786411.1"/>
    </source>
</evidence>
<evidence type="ECO:0000256" key="7">
    <source>
        <dbReference type="ARBA" id="ARBA00023136"/>
    </source>
</evidence>
<dbReference type="GO" id="GO:0005886">
    <property type="term" value="C:plasma membrane"/>
    <property type="evidence" value="ECO:0007669"/>
    <property type="project" value="UniProtKB-SubCell"/>
</dbReference>
<evidence type="ECO:0000256" key="3">
    <source>
        <dbReference type="ARBA" id="ARBA00022448"/>
    </source>
</evidence>
<evidence type="ECO:0000256" key="5">
    <source>
        <dbReference type="ARBA" id="ARBA00022692"/>
    </source>
</evidence>
<sequence>MSGAVLLALLPVVVLIALGLLLRRRRFVEDGFWPQAERLGYFVLLPCLFFRGLATARIEALPVGELALTLILSTVIVAALVVALRPLMNVDGPAFTSVFQGSVRFNNYVGVTLAGSLFGAQGIALAAICNAAIVPTVNVLCVLVFARHGSAKLTGRGILKQVATNPLVTSSLAGLAFQMLGLGLPPGLEPAMKALGAASLPLGLLCIGAALEFGAVRQWLGPVASSSLMKFLAMPVATVLVAMLTGLKGPALTTALFFQVLPTASSAYIMARQLGGDAPLMAGITATQTVLALVAIPLVLVGLTAVVHL</sequence>
<accession>A0A833N0M0</accession>